<dbReference type="AlphaFoldDB" id="A0A4R1HYK1"/>
<keyword evidence="3" id="KW-0460">Magnesium</keyword>
<evidence type="ECO:0000256" key="3">
    <source>
        <dbReference type="ARBA" id="ARBA00022842"/>
    </source>
</evidence>
<dbReference type="GO" id="GO:0016833">
    <property type="term" value="F:oxo-acid-lyase activity"/>
    <property type="evidence" value="ECO:0007669"/>
    <property type="project" value="InterPro"/>
</dbReference>
<sequence length="452" mass="48385">MTTAREIDTHHDLYLERTVLCPGEPLDVVRRLASSAAGEDHMVYENGREWSFATGVVAALWVDTDGVHLRTEGNDADVAWSSLPANDPLPVLRSLLDTLPFRDWRAYGWIAFELAGARAHGRPAGADRLVHLVVPHTEVRLCDGVARVRSADRAGLDSAAAALASRYRVPAQTHAVTVDSHGHGAAEHEARVARAVAAIRRGELDKVVMSRVVPVPEEIDLVETFVAGRRANAPARSFLFSLGGLDAAGYSPEVLVATDPAGRVVSQPLAGTRARTGDPDTDARLRDELRRDPKEVVEHAVSVRAVVEDLREVCEDVCVHDYMDVVERGSVQHLASQVGGRLSAGRDGWDALGAIFPTATASGVPKQAACDLIASDESEPRGLYAGAVLTADAGGALDAGLVLRTVQRRDGRTWLRAGGGIIEASRPERELEETREKLGSVAGFLVPAAPRP</sequence>
<dbReference type="Pfam" id="PF00425">
    <property type="entry name" value="Chorismate_bind"/>
    <property type="match status" value="1"/>
</dbReference>
<keyword evidence="7" id="KW-1185">Reference proteome</keyword>
<dbReference type="NCBIfam" id="TIGR03494">
    <property type="entry name" value="salicyl_syn"/>
    <property type="match status" value="1"/>
</dbReference>
<dbReference type="GO" id="GO:0046872">
    <property type="term" value="F:metal ion binding"/>
    <property type="evidence" value="ECO:0007669"/>
    <property type="project" value="UniProtKB-KW"/>
</dbReference>
<dbReference type="InterPro" id="IPR019996">
    <property type="entry name" value="Salicylate_synthase"/>
</dbReference>
<dbReference type="GO" id="GO:0000162">
    <property type="term" value="P:L-tryptophan biosynthetic process"/>
    <property type="evidence" value="ECO:0007669"/>
    <property type="project" value="TreeGrafter"/>
</dbReference>
<dbReference type="SUPFAM" id="SSF56322">
    <property type="entry name" value="ADC synthase"/>
    <property type="match status" value="1"/>
</dbReference>
<dbReference type="PANTHER" id="PTHR11236:SF48">
    <property type="entry name" value="ISOCHORISMATE SYNTHASE MENF"/>
    <property type="match status" value="1"/>
</dbReference>
<dbReference type="InterPro" id="IPR005801">
    <property type="entry name" value="ADC_synthase"/>
</dbReference>
<comment type="caution">
    <text evidence="6">The sequence shown here is derived from an EMBL/GenBank/DDBJ whole genome shotgun (WGS) entry which is preliminary data.</text>
</comment>
<evidence type="ECO:0000256" key="2">
    <source>
        <dbReference type="ARBA" id="ARBA00022723"/>
    </source>
</evidence>
<evidence type="ECO:0000256" key="4">
    <source>
        <dbReference type="ARBA" id="ARBA00023239"/>
    </source>
</evidence>
<dbReference type="InterPro" id="IPR019999">
    <property type="entry name" value="Anth_synth_I-like"/>
</dbReference>
<evidence type="ECO:0000313" key="7">
    <source>
        <dbReference type="Proteomes" id="UP000295560"/>
    </source>
</evidence>
<accession>A0A4R1HYK1</accession>
<evidence type="ECO:0000259" key="5">
    <source>
        <dbReference type="Pfam" id="PF00425"/>
    </source>
</evidence>
<dbReference type="PANTHER" id="PTHR11236">
    <property type="entry name" value="AMINOBENZOATE/ANTHRANILATE SYNTHASE"/>
    <property type="match status" value="1"/>
</dbReference>
<comment type="cofactor">
    <cofactor evidence="1">
        <name>Mg(2+)</name>
        <dbReference type="ChEBI" id="CHEBI:18420"/>
    </cofactor>
</comment>
<reference evidence="6 7" key="1">
    <citation type="submission" date="2019-03" db="EMBL/GenBank/DDBJ databases">
        <title>Sequencing the genomes of 1000 actinobacteria strains.</title>
        <authorList>
            <person name="Klenk H.-P."/>
        </authorList>
    </citation>
    <scope>NUCLEOTIDE SEQUENCE [LARGE SCALE GENOMIC DNA]</scope>
    <source>
        <strain evidence="6 7">DSM 44969</strain>
    </source>
</reference>
<organism evidence="6 7">
    <name type="scientific">Pseudonocardia endophytica</name>
    <dbReference type="NCBI Taxonomy" id="401976"/>
    <lineage>
        <taxon>Bacteria</taxon>
        <taxon>Bacillati</taxon>
        <taxon>Actinomycetota</taxon>
        <taxon>Actinomycetes</taxon>
        <taxon>Pseudonocardiales</taxon>
        <taxon>Pseudonocardiaceae</taxon>
        <taxon>Pseudonocardia</taxon>
    </lineage>
</organism>
<proteinExistence type="predicted"/>
<keyword evidence="4" id="KW-0456">Lyase</keyword>
<dbReference type="RefSeq" id="WP_243653286.1">
    <property type="nucleotide sequence ID" value="NZ_SMFZ01000001.1"/>
</dbReference>
<dbReference type="InterPro" id="IPR015890">
    <property type="entry name" value="Chorismate_C"/>
</dbReference>
<protein>
    <submittedName>
        <fullName evidence="6">Salicylate synthetase</fullName>
    </submittedName>
</protein>
<dbReference type="Gene3D" id="3.60.120.10">
    <property type="entry name" value="Anthranilate synthase"/>
    <property type="match status" value="1"/>
</dbReference>
<dbReference type="Proteomes" id="UP000295560">
    <property type="component" value="Unassembled WGS sequence"/>
</dbReference>
<gene>
    <name evidence="6" type="ORF">EV378_0967</name>
</gene>
<dbReference type="GO" id="GO:0008909">
    <property type="term" value="F:isochorismate synthase activity"/>
    <property type="evidence" value="ECO:0007669"/>
    <property type="project" value="InterPro"/>
</dbReference>
<name>A0A4R1HYK1_PSEEN</name>
<dbReference type="EMBL" id="SMFZ01000001">
    <property type="protein sequence ID" value="TCK25169.1"/>
    <property type="molecule type" value="Genomic_DNA"/>
</dbReference>
<evidence type="ECO:0000256" key="1">
    <source>
        <dbReference type="ARBA" id="ARBA00001946"/>
    </source>
</evidence>
<feature type="domain" description="Chorismate-utilising enzyme C-terminal" evidence="5">
    <location>
        <begin position="186"/>
        <end position="437"/>
    </location>
</feature>
<evidence type="ECO:0000313" key="6">
    <source>
        <dbReference type="EMBL" id="TCK25169.1"/>
    </source>
</evidence>
<keyword evidence="2" id="KW-0479">Metal-binding</keyword>